<evidence type="ECO:0000313" key="7">
    <source>
        <dbReference type="EMBL" id="KAK4501336.1"/>
    </source>
</evidence>
<dbReference type="InterPro" id="IPR043198">
    <property type="entry name" value="Cyclin/Ssn8"/>
</dbReference>
<evidence type="ECO:0000313" key="8">
    <source>
        <dbReference type="Proteomes" id="UP001305779"/>
    </source>
</evidence>
<sequence>MTTRLSEDDIYRTSTQYRLWSYSPAQLAAQRKKTHELAIARARQNASKDGEQNGASDLEYLTEEEELQLVQRYCGNIRSVADHLKWPMNVKTTAVQYLKRFYLSNSCMTYPPKEIYKTALFLASKTEAIHITVPKFAASISADADAILAPEYKVMQALRFTLDVRQPFRGLKGALMELMNMAEGLMGTLSNTEQKTGKEVQAAMLALKLPPPGSKTPWKAPSGTLTPTHLNDRIRAAYDAARHLLDAPASLTDAYFLYTPSQILLAALHLSDEPLTSFYLDTKLPTTSPHRSKILSTIQSGAEMLASYNPKGMSKEERDALEKKLDRCRDPTTKDLIKSHAAMKRNGVEEGKLDEEKSKRRKLEREKSSKEMDDLFGPSLAGGKANGNG</sequence>
<dbReference type="EMBL" id="JAXOVC010000005">
    <property type="protein sequence ID" value="KAK4501336.1"/>
    <property type="molecule type" value="Genomic_DNA"/>
</dbReference>
<dbReference type="Gene3D" id="1.10.472.10">
    <property type="entry name" value="Cyclin-like"/>
    <property type="match status" value="2"/>
</dbReference>
<comment type="caution">
    <text evidence="7">The sequence shown here is derived from an EMBL/GenBank/DDBJ whole genome shotgun (WGS) entry which is preliminary data.</text>
</comment>
<name>A0ABR0EJD0_ZASCE</name>
<evidence type="ECO:0000256" key="2">
    <source>
        <dbReference type="ARBA" id="ARBA00014912"/>
    </source>
</evidence>
<proteinExistence type="inferred from homology"/>
<dbReference type="CDD" id="cd20525">
    <property type="entry name" value="CYCLIN_CCNH_rpt2"/>
    <property type="match status" value="1"/>
</dbReference>
<dbReference type="Pfam" id="PF16899">
    <property type="entry name" value="Cyclin_C_2"/>
    <property type="match status" value="1"/>
</dbReference>
<dbReference type="Proteomes" id="UP001305779">
    <property type="component" value="Unassembled WGS sequence"/>
</dbReference>
<feature type="domain" description="Cyclin-like" evidence="6">
    <location>
        <begin position="75"/>
        <end position="163"/>
    </location>
</feature>
<keyword evidence="8" id="KW-1185">Reference proteome</keyword>
<dbReference type="CDD" id="cd20524">
    <property type="entry name" value="CYCLIN_CCNH_rpt1"/>
    <property type="match status" value="1"/>
</dbReference>
<organism evidence="7 8">
    <name type="scientific">Zasmidium cellare</name>
    <name type="common">Wine cellar mold</name>
    <name type="synonym">Racodium cellare</name>
    <dbReference type="NCBI Taxonomy" id="395010"/>
    <lineage>
        <taxon>Eukaryota</taxon>
        <taxon>Fungi</taxon>
        <taxon>Dikarya</taxon>
        <taxon>Ascomycota</taxon>
        <taxon>Pezizomycotina</taxon>
        <taxon>Dothideomycetes</taxon>
        <taxon>Dothideomycetidae</taxon>
        <taxon>Mycosphaerellales</taxon>
        <taxon>Mycosphaerellaceae</taxon>
        <taxon>Zasmidium</taxon>
    </lineage>
</organism>
<reference evidence="7 8" key="1">
    <citation type="journal article" date="2023" name="G3 (Bethesda)">
        <title>A chromosome-level genome assembly of Zasmidium syzygii isolated from banana leaves.</title>
        <authorList>
            <person name="van Westerhoven A.C."/>
            <person name="Mehrabi R."/>
            <person name="Talebi R."/>
            <person name="Steentjes M.B.F."/>
            <person name="Corcolon B."/>
            <person name="Chong P.A."/>
            <person name="Kema G.H.J."/>
            <person name="Seidl M.F."/>
        </authorList>
    </citation>
    <scope>NUCLEOTIDE SEQUENCE [LARGE SCALE GENOMIC DNA]</scope>
    <source>
        <strain evidence="7 8">P124</strain>
    </source>
</reference>
<dbReference type="InterPro" id="IPR036915">
    <property type="entry name" value="Cyclin-like_sf"/>
</dbReference>
<accession>A0ABR0EJD0</accession>
<evidence type="ECO:0000256" key="5">
    <source>
        <dbReference type="SAM" id="MobiDB-lite"/>
    </source>
</evidence>
<feature type="region of interest" description="Disordered" evidence="5">
    <location>
        <begin position="331"/>
        <end position="389"/>
    </location>
</feature>
<evidence type="ECO:0000256" key="4">
    <source>
        <dbReference type="RuleBase" id="RU000383"/>
    </source>
</evidence>
<dbReference type="Pfam" id="PF00134">
    <property type="entry name" value="Cyclin_N"/>
    <property type="match status" value="1"/>
</dbReference>
<evidence type="ECO:0000256" key="1">
    <source>
        <dbReference type="ARBA" id="ARBA00008638"/>
    </source>
</evidence>
<dbReference type="SMART" id="SM00385">
    <property type="entry name" value="CYCLIN"/>
    <property type="match status" value="1"/>
</dbReference>
<comment type="similarity">
    <text evidence="1">Belongs to the cyclin family. Cyclin C subfamily.</text>
</comment>
<evidence type="ECO:0000256" key="3">
    <source>
        <dbReference type="ARBA" id="ARBA00023127"/>
    </source>
</evidence>
<keyword evidence="3 4" id="KW-0195">Cyclin</keyword>
<dbReference type="InterPro" id="IPR006671">
    <property type="entry name" value="Cyclin_N"/>
</dbReference>
<dbReference type="PANTHER" id="PTHR10026">
    <property type="entry name" value="CYCLIN"/>
    <property type="match status" value="1"/>
</dbReference>
<dbReference type="InterPro" id="IPR031658">
    <property type="entry name" value="Cyclin_C_2"/>
</dbReference>
<evidence type="ECO:0000259" key="6">
    <source>
        <dbReference type="SMART" id="SM00385"/>
    </source>
</evidence>
<dbReference type="SUPFAM" id="SSF47954">
    <property type="entry name" value="Cyclin-like"/>
    <property type="match status" value="2"/>
</dbReference>
<feature type="compositionally biased region" description="Basic and acidic residues" evidence="5">
    <location>
        <begin position="346"/>
        <end position="373"/>
    </location>
</feature>
<gene>
    <name evidence="7" type="ORF">PRZ48_007144</name>
</gene>
<dbReference type="InterPro" id="IPR013763">
    <property type="entry name" value="Cyclin-like_dom"/>
</dbReference>
<protein>
    <recommendedName>
        <fullName evidence="2">RNA polymerase II holoenzyme cyclin-like subunit</fullName>
    </recommendedName>
</protein>